<evidence type="ECO:0000313" key="1">
    <source>
        <dbReference type="EMBL" id="MBB6183245.1"/>
    </source>
</evidence>
<dbReference type="Proteomes" id="UP000560000">
    <property type="component" value="Unassembled WGS sequence"/>
</dbReference>
<proteinExistence type="predicted"/>
<name>A0A841KE85_9GAMM</name>
<dbReference type="OrthoDB" id="6119047at2"/>
<dbReference type="Pfam" id="PF12059">
    <property type="entry name" value="DUF3540"/>
    <property type="match status" value="1"/>
</dbReference>
<evidence type="ECO:0008006" key="3">
    <source>
        <dbReference type="Google" id="ProtNLM"/>
    </source>
</evidence>
<protein>
    <recommendedName>
        <fullName evidence="3">DUF3540 domain-containing protein</fullName>
    </recommendedName>
</protein>
<dbReference type="RefSeq" id="WP_052394852.1">
    <property type="nucleotide sequence ID" value="NZ_JACHET010000001.1"/>
</dbReference>
<sequence>MFATQRRRFTRVQQHAPEWSEAVIHSSLDDGLWLMQDGRSARQAVSCLITPQAGDEVLLVRTAEGRYHVLHVLDRVEREQVVMTVPGAQRLTIRQPDVDVSAEQTISMRAADGVDITAARGSLSLNARNVFTSAAESLVQTAYHYVGQVEHFLVSARQLLRIDSEQALVTARQDAKIDAERVSLG</sequence>
<evidence type="ECO:0000313" key="2">
    <source>
        <dbReference type="Proteomes" id="UP000560000"/>
    </source>
</evidence>
<dbReference type="InterPro" id="IPR021927">
    <property type="entry name" value="DUF3540"/>
</dbReference>
<dbReference type="AlphaFoldDB" id="A0A841KE85"/>
<dbReference type="EMBL" id="JACHET010000001">
    <property type="protein sequence ID" value="MBB6183245.1"/>
    <property type="molecule type" value="Genomic_DNA"/>
</dbReference>
<organism evidence="1 2">
    <name type="scientific">Oleiagrimonas soli</name>
    <dbReference type="NCBI Taxonomy" id="1543381"/>
    <lineage>
        <taxon>Bacteria</taxon>
        <taxon>Pseudomonadati</taxon>
        <taxon>Pseudomonadota</taxon>
        <taxon>Gammaproteobacteria</taxon>
        <taxon>Lysobacterales</taxon>
        <taxon>Rhodanobacteraceae</taxon>
        <taxon>Oleiagrimonas</taxon>
    </lineage>
</organism>
<gene>
    <name evidence="1" type="ORF">HNQ86_000590</name>
</gene>
<accession>A0A841KE85</accession>
<reference evidence="1 2" key="1">
    <citation type="submission" date="2020-08" db="EMBL/GenBank/DDBJ databases">
        <title>Genomic Encyclopedia of Type Strains, Phase IV (KMG-IV): sequencing the most valuable type-strain genomes for metagenomic binning, comparative biology and taxonomic classification.</title>
        <authorList>
            <person name="Goeker M."/>
        </authorList>
    </citation>
    <scope>NUCLEOTIDE SEQUENCE [LARGE SCALE GENOMIC DNA]</scope>
    <source>
        <strain evidence="1 2">DSM 107085</strain>
    </source>
</reference>
<comment type="caution">
    <text evidence="1">The sequence shown here is derived from an EMBL/GenBank/DDBJ whole genome shotgun (WGS) entry which is preliminary data.</text>
</comment>